<dbReference type="EMBL" id="MCFA01000021">
    <property type="protein sequence ID" value="ORY15941.1"/>
    <property type="molecule type" value="Genomic_DNA"/>
</dbReference>
<comment type="caution">
    <text evidence="1">The sequence shown here is derived from an EMBL/GenBank/DDBJ whole genome shotgun (WGS) entry which is preliminary data.</text>
</comment>
<keyword evidence="2" id="KW-1185">Reference proteome</keyword>
<sequence length="72" mass="8572">MKCLGRHCFGNDVEKWTCPTCRELVWFGFADDYFYCDCGRYRITNAGFKCVSIMHGHCKQPEVRHMLYMSYD</sequence>
<dbReference type="AlphaFoldDB" id="A0A1Y2A097"/>
<gene>
    <name evidence="1" type="ORF">BCR34DRAFT_557869</name>
</gene>
<reference evidence="1 2" key="1">
    <citation type="submission" date="2016-07" db="EMBL/GenBank/DDBJ databases">
        <title>Pervasive Adenine N6-methylation of Active Genes in Fungi.</title>
        <authorList>
            <consortium name="DOE Joint Genome Institute"/>
            <person name="Mondo S.J."/>
            <person name="Dannebaum R.O."/>
            <person name="Kuo R.C."/>
            <person name="Labutti K."/>
            <person name="Haridas S."/>
            <person name="Kuo A."/>
            <person name="Salamov A."/>
            <person name="Ahrendt S.R."/>
            <person name="Lipzen A."/>
            <person name="Sullivan W."/>
            <person name="Andreopoulos W.B."/>
            <person name="Clum A."/>
            <person name="Lindquist E."/>
            <person name="Daum C."/>
            <person name="Ramamoorthy G.K."/>
            <person name="Gryganskyi A."/>
            <person name="Culley D."/>
            <person name="Magnuson J.K."/>
            <person name="James T.Y."/>
            <person name="O'Malley M.A."/>
            <person name="Stajich J.E."/>
            <person name="Spatafora J.W."/>
            <person name="Visel A."/>
            <person name="Grigoriev I.V."/>
        </authorList>
    </citation>
    <scope>NUCLEOTIDE SEQUENCE [LARGE SCALE GENOMIC DNA]</scope>
    <source>
        <strain evidence="1 2">CBS 115471</strain>
    </source>
</reference>
<dbReference type="Proteomes" id="UP000193144">
    <property type="component" value="Unassembled WGS sequence"/>
</dbReference>
<dbReference type="STRING" id="1231657.A0A1Y2A097"/>
<accession>A0A1Y2A097</accession>
<name>A0A1Y2A097_9PLEO</name>
<evidence type="ECO:0000313" key="1">
    <source>
        <dbReference type="EMBL" id="ORY15941.1"/>
    </source>
</evidence>
<protein>
    <submittedName>
        <fullName evidence="1">Uncharacterized protein</fullName>
    </submittedName>
</protein>
<evidence type="ECO:0000313" key="2">
    <source>
        <dbReference type="Proteomes" id="UP000193144"/>
    </source>
</evidence>
<organism evidence="1 2">
    <name type="scientific">Clohesyomyces aquaticus</name>
    <dbReference type="NCBI Taxonomy" id="1231657"/>
    <lineage>
        <taxon>Eukaryota</taxon>
        <taxon>Fungi</taxon>
        <taxon>Dikarya</taxon>
        <taxon>Ascomycota</taxon>
        <taxon>Pezizomycotina</taxon>
        <taxon>Dothideomycetes</taxon>
        <taxon>Pleosporomycetidae</taxon>
        <taxon>Pleosporales</taxon>
        <taxon>Lindgomycetaceae</taxon>
        <taxon>Clohesyomyces</taxon>
    </lineage>
</organism>
<proteinExistence type="predicted"/>